<gene>
    <name evidence="2" type="ORF">EV03_2212</name>
</gene>
<organism evidence="2 3">
    <name type="scientific">Prochlorococcus marinus str. PAC1</name>
    <dbReference type="NCBI Taxonomy" id="59924"/>
    <lineage>
        <taxon>Bacteria</taxon>
        <taxon>Bacillati</taxon>
        <taxon>Cyanobacteriota</taxon>
        <taxon>Cyanophyceae</taxon>
        <taxon>Synechococcales</taxon>
        <taxon>Prochlorococcaceae</taxon>
        <taxon>Prochlorococcus</taxon>
    </lineage>
</organism>
<name>A0A0A2C589_PROMR</name>
<dbReference type="Proteomes" id="UP000030392">
    <property type="component" value="Unassembled WGS sequence"/>
</dbReference>
<dbReference type="EMBL" id="JNAX01000015">
    <property type="protein sequence ID" value="KGG19824.1"/>
    <property type="molecule type" value="Genomic_DNA"/>
</dbReference>
<feature type="transmembrane region" description="Helical" evidence="1">
    <location>
        <begin position="6"/>
        <end position="26"/>
    </location>
</feature>
<protein>
    <submittedName>
        <fullName evidence="2">Uncharacterized protein</fullName>
    </submittedName>
</protein>
<dbReference type="AlphaFoldDB" id="A0A0A2C589"/>
<evidence type="ECO:0000313" key="2">
    <source>
        <dbReference type="EMBL" id="KGG19824.1"/>
    </source>
</evidence>
<reference evidence="3" key="1">
    <citation type="journal article" date="2014" name="Sci. Data">
        <title>Genomes of diverse isolates of the marine cyanobacterium Prochlorococcus.</title>
        <authorList>
            <person name="Biller S."/>
            <person name="Berube P."/>
            <person name="Thompson J."/>
            <person name="Kelly L."/>
            <person name="Roggensack S."/>
            <person name="Awad L."/>
            <person name="Roache-Johnson K."/>
            <person name="Ding H."/>
            <person name="Giovannoni S.J."/>
            <person name="Moore L.R."/>
            <person name="Chisholm S.W."/>
        </authorList>
    </citation>
    <scope>NUCLEOTIDE SEQUENCE [LARGE SCALE GENOMIC DNA]</scope>
    <source>
        <strain evidence="3">PAC1</strain>
    </source>
</reference>
<evidence type="ECO:0000313" key="3">
    <source>
        <dbReference type="Proteomes" id="UP000030392"/>
    </source>
</evidence>
<keyword evidence="1" id="KW-0812">Transmembrane</keyword>
<evidence type="ECO:0000256" key="1">
    <source>
        <dbReference type="SAM" id="Phobius"/>
    </source>
</evidence>
<keyword evidence="1" id="KW-0472">Membrane</keyword>
<comment type="caution">
    <text evidence="2">The sequence shown here is derived from an EMBL/GenBank/DDBJ whole genome shotgun (WGS) entry which is preliminary data.</text>
</comment>
<proteinExistence type="predicted"/>
<accession>A0A0A2C589</accession>
<keyword evidence="1" id="KW-1133">Transmembrane helix</keyword>
<dbReference type="RefSeq" id="WP_193743170.1">
    <property type="nucleotide sequence ID" value="NZ_CP138967.1"/>
</dbReference>
<sequence>MPYNQITVVIGGLMHIPLIILVLRFIENRFNNRNWTKEELNYNKIV</sequence>